<feature type="compositionally biased region" description="Low complexity" evidence="1">
    <location>
        <begin position="269"/>
        <end position="279"/>
    </location>
</feature>
<dbReference type="Proteomes" id="UP001521222">
    <property type="component" value="Unassembled WGS sequence"/>
</dbReference>
<evidence type="ECO:0000313" key="2">
    <source>
        <dbReference type="EMBL" id="KAL1596768.1"/>
    </source>
</evidence>
<reference evidence="2 3" key="1">
    <citation type="submission" date="2024-02" db="EMBL/GenBank/DDBJ databases">
        <title>De novo assembly and annotation of 12 fungi associated with fruit tree decline syndrome in Ontario, Canada.</title>
        <authorList>
            <person name="Sulman M."/>
            <person name="Ellouze W."/>
            <person name="Ilyukhin E."/>
        </authorList>
    </citation>
    <scope>NUCLEOTIDE SEQUENCE [LARGE SCALE GENOMIC DNA]</scope>
    <source>
        <strain evidence="2 3">M97-236</strain>
    </source>
</reference>
<feature type="compositionally biased region" description="Acidic residues" evidence="1">
    <location>
        <begin position="280"/>
        <end position="294"/>
    </location>
</feature>
<evidence type="ECO:0000256" key="1">
    <source>
        <dbReference type="SAM" id="MobiDB-lite"/>
    </source>
</evidence>
<feature type="compositionally biased region" description="Basic and acidic residues" evidence="1">
    <location>
        <begin position="123"/>
        <end position="133"/>
    </location>
</feature>
<feature type="compositionally biased region" description="Low complexity" evidence="1">
    <location>
        <begin position="80"/>
        <end position="94"/>
    </location>
</feature>
<feature type="region of interest" description="Disordered" evidence="1">
    <location>
        <begin position="1"/>
        <end position="179"/>
    </location>
</feature>
<comment type="caution">
    <text evidence="2">The sequence shown here is derived from an EMBL/GenBank/DDBJ whole genome shotgun (WGS) entry which is preliminary data.</text>
</comment>
<sequence length="309" mass="33544">MVVAGSPLSQVMVAPTTAKKERAKTPKPQSRCADLDCGSKKIANRTKAKAARRRQPGPGTRPGSHQQLPITIDSDEESDSNQTTNATTQSQSQNLWSGSEVHIRRAATVPIPNKAQDDVDDDDKIKIEFDHTFTWDNDAPATPPPELGRRRHHNKPIPKTASKPAKPIGKPSRSLMSAPASSQCFTFSEIFSAKPSPPATKSFKAQHAKPTKSFDAAGKPRKGHAIKVTKGKAKTSGDINRGMRATSYDREFIVPDEEVILENSDDTYSDSSDNSTSDIDTTDDGTDLAIDMEPEYAYNSDILSSPGSR</sequence>
<feature type="region of interest" description="Disordered" evidence="1">
    <location>
        <begin position="195"/>
        <end position="242"/>
    </location>
</feature>
<feature type="compositionally biased region" description="Basic residues" evidence="1">
    <location>
        <begin position="42"/>
        <end position="55"/>
    </location>
</feature>
<name>A0ABR3QX76_9PLEO</name>
<proteinExistence type="predicted"/>
<keyword evidence="3" id="KW-1185">Reference proteome</keyword>
<feature type="compositionally biased region" description="Basic residues" evidence="1">
    <location>
        <begin position="219"/>
        <end position="233"/>
    </location>
</feature>
<accession>A0ABR3QX76</accession>
<protein>
    <submittedName>
        <fullName evidence="2">Uncharacterized protein</fullName>
    </submittedName>
</protein>
<organism evidence="2 3">
    <name type="scientific">Nothophoma quercina</name>
    <dbReference type="NCBI Taxonomy" id="749835"/>
    <lineage>
        <taxon>Eukaryota</taxon>
        <taxon>Fungi</taxon>
        <taxon>Dikarya</taxon>
        <taxon>Ascomycota</taxon>
        <taxon>Pezizomycotina</taxon>
        <taxon>Dothideomycetes</taxon>
        <taxon>Pleosporomycetidae</taxon>
        <taxon>Pleosporales</taxon>
        <taxon>Pleosporineae</taxon>
        <taxon>Didymellaceae</taxon>
        <taxon>Nothophoma</taxon>
    </lineage>
</organism>
<evidence type="ECO:0000313" key="3">
    <source>
        <dbReference type="Proteomes" id="UP001521222"/>
    </source>
</evidence>
<gene>
    <name evidence="2" type="ORF">SLS59_007800</name>
</gene>
<dbReference type="EMBL" id="JAKIXB020000028">
    <property type="protein sequence ID" value="KAL1596768.1"/>
    <property type="molecule type" value="Genomic_DNA"/>
</dbReference>
<feature type="region of interest" description="Disordered" evidence="1">
    <location>
        <begin position="260"/>
        <end position="309"/>
    </location>
</feature>